<protein>
    <submittedName>
        <fullName evidence="1">Uncharacterized protein</fullName>
    </submittedName>
</protein>
<dbReference type="AlphaFoldDB" id="C6T2L1"/>
<reference evidence="1" key="1">
    <citation type="submission" date="2009-08" db="EMBL/GenBank/DDBJ databases">
        <authorList>
            <person name="Cheung F."/>
            <person name="Xiao Y."/>
            <person name="Chan A."/>
            <person name="Moskal W."/>
            <person name="Town C.D."/>
        </authorList>
    </citation>
    <scope>NUCLEOTIDE SEQUENCE</scope>
</reference>
<dbReference type="EMBL" id="BT091670">
    <property type="protein sequence ID" value="ACU15877.1"/>
    <property type="molecule type" value="mRNA"/>
</dbReference>
<feature type="non-terminal residue" evidence="1">
    <location>
        <position position="138"/>
    </location>
</feature>
<organism evidence="1">
    <name type="scientific">Glycine max</name>
    <name type="common">Soybean</name>
    <name type="synonym">Glycine hispida</name>
    <dbReference type="NCBI Taxonomy" id="3847"/>
    <lineage>
        <taxon>Eukaryota</taxon>
        <taxon>Viridiplantae</taxon>
        <taxon>Streptophyta</taxon>
        <taxon>Embryophyta</taxon>
        <taxon>Tracheophyta</taxon>
        <taxon>Spermatophyta</taxon>
        <taxon>Magnoliopsida</taxon>
        <taxon>eudicotyledons</taxon>
        <taxon>Gunneridae</taxon>
        <taxon>Pentapetalae</taxon>
        <taxon>rosids</taxon>
        <taxon>fabids</taxon>
        <taxon>Fabales</taxon>
        <taxon>Fabaceae</taxon>
        <taxon>Papilionoideae</taxon>
        <taxon>50 kb inversion clade</taxon>
        <taxon>NPAAA clade</taxon>
        <taxon>indigoferoid/millettioid clade</taxon>
        <taxon>Phaseoleae</taxon>
        <taxon>Glycine</taxon>
        <taxon>Glycine subgen. Soja</taxon>
    </lineage>
</organism>
<evidence type="ECO:0000313" key="1">
    <source>
        <dbReference type="EMBL" id="ACU15877.1"/>
    </source>
</evidence>
<accession>C6T2L1</accession>
<name>C6T2L1_SOYBN</name>
<sequence length="138" mass="15595">MISWINSLPFFFIYLSTGQSIRFNRLNLGSVERRMTTVLAPTDAAGGLEILVDEVAALLEVVDAFDAVAPSELLPNDLGLLDLDPLLPHDVLPHLQHRHRVLVRMRRIEIVRRRLLELNIPLLPSHSLSTRLLLLLIP</sequence>
<proteinExistence type="evidence at transcript level"/>